<dbReference type="PANTHER" id="PTHR42895:SF2">
    <property type="entry name" value="IRON-SULFUR CLUSTER PROTEIN"/>
    <property type="match status" value="1"/>
</dbReference>
<sequence>MFIMETITIYIGGAAHTMPYEAPRVLAAFLEPYGFPMPCGGAHTCGKCRVTAYGALSPLSEAEKRLLTVDEQLSNVRLACCAQALGGCTIHARAPENARVETAGLSAQRSDASPFGAQGYAFAVDIGTTTAAVYLVDLTRARPAEAASALNAQASYGADVIARIARCAESGVRPLQEAILGQLDGLFTVLLKRRGLDARVVRGVVLTGNTTMLHLAAGLDPAGIAAAPYTPQSLFGVMESARRLFAALPPDVPVYFAPCAGAYIGGDLICALLAAAPQENELLMDIGTNGELALITGTGILCCSTAAGPAFEGAGLSHGMVAADGAITDVSMTGKGAVCTVAGGGAARGLCGTGAISALAALLGCGAVDETGLLDEQYHEAFPLMDGVALTQADIRQLQLAKAAVAAGVDSMLQAAGLAPPDLRALLLAGGFGSRIDMRSAASIGLIPSVCAPCARACGNAAGAGACLIASSQSALDDAERLAKRAQVLDLTESAFFSDRFIEQMLFPLF</sequence>
<feature type="domain" description="RACo-like middle region" evidence="2">
    <location>
        <begin position="120"/>
        <end position="275"/>
    </location>
</feature>
<name>A0A845RKN8_9FIRM</name>
<dbReference type="Proteomes" id="UP000446348">
    <property type="component" value="Unassembled WGS sequence"/>
</dbReference>
<dbReference type="InterPro" id="IPR042259">
    <property type="entry name" value="Raco-like_middle_sf"/>
</dbReference>
<dbReference type="EMBL" id="QXWZ01000036">
    <property type="protein sequence ID" value="NBI80177.1"/>
    <property type="molecule type" value="Genomic_DNA"/>
</dbReference>
<evidence type="ECO:0000259" key="1">
    <source>
        <dbReference type="Pfam" id="PF14574"/>
    </source>
</evidence>
<accession>A0A845RKN8</accession>
<dbReference type="GO" id="GO:0051536">
    <property type="term" value="F:iron-sulfur cluster binding"/>
    <property type="evidence" value="ECO:0007669"/>
    <property type="project" value="InterPro"/>
</dbReference>
<dbReference type="Pfam" id="PF17651">
    <property type="entry name" value="Raco_middle"/>
    <property type="match status" value="1"/>
</dbReference>
<reference evidence="3 4" key="1">
    <citation type="submission" date="2018-08" db="EMBL/GenBank/DDBJ databases">
        <title>Murine metabolic-syndrome-specific gut microbial biobank.</title>
        <authorList>
            <person name="Liu C."/>
        </authorList>
    </citation>
    <scope>NUCLEOTIDE SEQUENCE [LARGE SCALE GENOMIC DNA]</scope>
    <source>
        <strain evidence="3 4">X69</strain>
    </source>
</reference>
<gene>
    <name evidence="3" type="ORF">D3Z39_15175</name>
</gene>
<evidence type="ECO:0000259" key="2">
    <source>
        <dbReference type="Pfam" id="PF17651"/>
    </source>
</evidence>
<dbReference type="InterPro" id="IPR027980">
    <property type="entry name" value="RACo_C"/>
</dbReference>
<dbReference type="PANTHER" id="PTHR42895">
    <property type="entry name" value="IRON-SULFUR CLUSTER-BINDING PROTEIN-RELATED"/>
    <property type="match status" value="1"/>
</dbReference>
<protein>
    <submittedName>
        <fullName evidence="3">DUF4445 domain-containing protein</fullName>
    </submittedName>
</protein>
<comment type="caution">
    <text evidence="3">The sequence shown here is derived from an EMBL/GenBank/DDBJ whole genome shotgun (WGS) entry which is preliminary data.</text>
</comment>
<dbReference type="AlphaFoldDB" id="A0A845RKN8"/>
<evidence type="ECO:0000313" key="3">
    <source>
        <dbReference type="EMBL" id="NBI80177.1"/>
    </source>
</evidence>
<organism evidence="3 4">
    <name type="scientific">Anaerotruncus colihominis</name>
    <dbReference type="NCBI Taxonomy" id="169435"/>
    <lineage>
        <taxon>Bacteria</taxon>
        <taxon>Bacillati</taxon>
        <taxon>Bacillota</taxon>
        <taxon>Clostridia</taxon>
        <taxon>Eubacteriales</taxon>
        <taxon>Oscillospiraceae</taxon>
        <taxon>Anaerotruncus</taxon>
    </lineage>
</organism>
<proteinExistence type="predicted"/>
<dbReference type="Pfam" id="PF14574">
    <property type="entry name" value="RACo_C_ter"/>
    <property type="match status" value="1"/>
</dbReference>
<dbReference type="InterPro" id="IPR036010">
    <property type="entry name" value="2Fe-2S_ferredoxin-like_sf"/>
</dbReference>
<evidence type="ECO:0000313" key="4">
    <source>
        <dbReference type="Proteomes" id="UP000446348"/>
    </source>
</evidence>
<dbReference type="InterPro" id="IPR041414">
    <property type="entry name" value="Raco-like_middle"/>
</dbReference>
<dbReference type="InterPro" id="IPR012675">
    <property type="entry name" value="Beta-grasp_dom_sf"/>
</dbReference>
<dbReference type="SUPFAM" id="SSF54292">
    <property type="entry name" value="2Fe-2S ferredoxin-like"/>
    <property type="match status" value="1"/>
</dbReference>
<dbReference type="Gene3D" id="3.10.20.30">
    <property type="match status" value="1"/>
</dbReference>
<dbReference type="Gene3D" id="3.30.420.480">
    <property type="entry name" value="Domain of unknown function (DUF4445)"/>
    <property type="match status" value="1"/>
</dbReference>
<feature type="domain" description="RACo C-terminal" evidence="1">
    <location>
        <begin position="279"/>
        <end position="508"/>
    </location>
</feature>
<dbReference type="InterPro" id="IPR052911">
    <property type="entry name" value="Corrinoid_activation_enz"/>
</dbReference>